<comment type="caution">
    <text evidence="3">The sequence shown here is derived from an EMBL/GenBank/DDBJ whole genome shotgun (WGS) entry which is preliminary data.</text>
</comment>
<keyword evidence="1" id="KW-1133">Transmembrane helix</keyword>
<dbReference type="GO" id="GO:0004175">
    <property type="term" value="F:endopeptidase activity"/>
    <property type="evidence" value="ECO:0007669"/>
    <property type="project" value="UniProtKB-ARBA"/>
</dbReference>
<dbReference type="Proteomes" id="UP000592180">
    <property type="component" value="Unassembled WGS sequence"/>
</dbReference>
<dbReference type="GO" id="GO:0080120">
    <property type="term" value="P:CAAX-box protein maturation"/>
    <property type="evidence" value="ECO:0007669"/>
    <property type="project" value="UniProtKB-ARBA"/>
</dbReference>
<keyword evidence="1" id="KW-0472">Membrane</keyword>
<dbReference type="RefSeq" id="WP_184190220.1">
    <property type="nucleotide sequence ID" value="NZ_JACHLE010000003.1"/>
</dbReference>
<accession>A0A840KD99</accession>
<evidence type="ECO:0000256" key="1">
    <source>
        <dbReference type="SAM" id="Phobius"/>
    </source>
</evidence>
<dbReference type="AlphaFoldDB" id="A0A840KD99"/>
<feature type="transmembrane region" description="Helical" evidence="1">
    <location>
        <begin position="12"/>
        <end position="32"/>
    </location>
</feature>
<sequence>MKNKSIGSKILYFPLTKILVGIIVVSGTYGITKNFRGGIARLSFLSKDWNNLIVTIISTILAVGAYIYLYKVYEKRNITEFSKNNIFKNLIIGALLGAILQSLTILFIYIKGGYSIISINPLLYIISPLTMAFASATFEEILFRGIIFRITEEKLGSYISLLISAIIFGLLHFTNPNSSIGSSIGLAIQAGLLLGAAYIYSRNLWFPIAIHFAWNFTQSGVFGATISGIKASKSLIVSNINGENWYTGGQFGPEGSIQATIFCFTATLILMVLCHKKRRIIKPYWKRSLLKHDK</sequence>
<dbReference type="PANTHER" id="PTHR39430">
    <property type="entry name" value="MEMBRANE-ASSOCIATED PROTEASE-RELATED"/>
    <property type="match status" value="1"/>
</dbReference>
<feature type="domain" description="CAAX prenyl protease 2/Lysostaphin resistance protein A-like" evidence="2">
    <location>
        <begin position="125"/>
        <end position="216"/>
    </location>
</feature>
<feature type="transmembrane region" description="Helical" evidence="1">
    <location>
        <begin position="212"/>
        <end position="229"/>
    </location>
</feature>
<proteinExistence type="predicted"/>
<evidence type="ECO:0000313" key="4">
    <source>
        <dbReference type="Proteomes" id="UP000592180"/>
    </source>
</evidence>
<dbReference type="InterPro" id="IPR003675">
    <property type="entry name" value="Rce1/LyrA-like_dom"/>
</dbReference>
<feature type="transmembrane region" description="Helical" evidence="1">
    <location>
        <begin position="90"/>
        <end position="110"/>
    </location>
</feature>
<feature type="transmembrane region" description="Helical" evidence="1">
    <location>
        <begin position="180"/>
        <end position="200"/>
    </location>
</feature>
<feature type="transmembrane region" description="Helical" evidence="1">
    <location>
        <begin position="52"/>
        <end position="69"/>
    </location>
</feature>
<feature type="transmembrane region" description="Helical" evidence="1">
    <location>
        <begin position="122"/>
        <end position="143"/>
    </location>
</feature>
<evidence type="ECO:0000313" key="3">
    <source>
        <dbReference type="EMBL" id="MBB4807371.1"/>
    </source>
</evidence>
<gene>
    <name evidence="3" type="ORF">HNP38_002675</name>
</gene>
<keyword evidence="1" id="KW-0812">Transmembrane</keyword>
<keyword evidence="3" id="KW-0378">Hydrolase</keyword>
<dbReference type="EMBL" id="JACHLE010000003">
    <property type="protein sequence ID" value="MBB4807371.1"/>
    <property type="molecule type" value="Genomic_DNA"/>
</dbReference>
<dbReference type="PANTHER" id="PTHR39430:SF1">
    <property type="entry name" value="PROTEASE"/>
    <property type="match status" value="1"/>
</dbReference>
<evidence type="ECO:0000259" key="2">
    <source>
        <dbReference type="Pfam" id="PF02517"/>
    </source>
</evidence>
<dbReference type="GO" id="GO:0006508">
    <property type="term" value="P:proteolysis"/>
    <property type="evidence" value="ECO:0007669"/>
    <property type="project" value="UniProtKB-KW"/>
</dbReference>
<name>A0A840KD99_9FLAO</name>
<feature type="transmembrane region" description="Helical" evidence="1">
    <location>
        <begin position="255"/>
        <end position="274"/>
    </location>
</feature>
<organism evidence="3 4">
    <name type="scientific">Chryseobacterium defluvii</name>
    <dbReference type="NCBI Taxonomy" id="160396"/>
    <lineage>
        <taxon>Bacteria</taxon>
        <taxon>Pseudomonadati</taxon>
        <taxon>Bacteroidota</taxon>
        <taxon>Flavobacteriia</taxon>
        <taxon>Flavobacteriales</taxon>
        <taxon>Weeksellaceae</taxon>
        <taxon>Chryseobacterium group</taxon>
        <taxon>Chryseobacterium</taxon>
    </lineage>
</organism>
<keyword evidence="3" id="KW-0645">Protease</keyword>
<reference evidence="3 4" key="1">
    <citation type="submission" date="2020-08" db="EMBL/GenBank/DDBJ databases">
        <title>Functional genomics of gut bacteria from endangered species of beetles.</title>
        <authorList>
            <person name="Carlos-Shanley C."/>
        </authorList>
    </citation>
    <scope>NUCLEOTIDE SEQUENCE [LARGE SCALE GENOMIC DNA]</scope>
    <source>
        <strain evidence="3 4">S00151</strain>
    </source>
</reference>
<feature type="transmembrane region" description="Helical" evidence="1">
    <location>
        <begin position="155"/>
        <end position="174"/>
    </location>
</feature>
<protein>
    <submittedName>
        <fullName evidence="3">Membrane protease YdiL (CAAX protease family)</fullName>
    </submittedName>
</protein>
<keyword evidence="4" id="KW-1185">Reference proteome</keyword>
<dbReference type="Pfam" id="PF02517">
    <property type="entry name" value="Rce1-like"/>
    <property type="match status" value="1"/>
</dbReference>